<dbReference type="PANTHER" id="PTHR32234">
    <property type="entry name" value="THIOL:DISULFIDE INTERCHANGE PROTEIN DSBD"/>
    <property type="match status" value="1"/>
</dbReference>
<protein>
    <submittedName>
        <fullName evidence="11">Thiol-disulfide interchange protein DsbD-like protein</fullName>
    </submittedName>
</protein>
<evidence type="ECO:0000313" key="11">
    <source>
        <dbReference type="EMBL" id="ACF46855.1"/>
    </source>
</evidence>
<dbReference type="EMBL" id="CP001108">
    <property type="protein sequence ID" value="ACF46855.1"/>
    <property type="molecule type" value="Genomic_DNA"/>
</dbReference>
<feature type="transmembrane region" description="Helical" evidence="8">
    <location>
        <begin position="447"/>
        <end position="468"/>
    </location>
</feature>
<organism evidence="11 12">
    <name type="scientific">Prosthecochloris aestuarii (strain DSM 271 / SK 413)</name>
    <dbReference type="NCBI Taxonomy" id="290512"/>
    <lineage>
        <taxon>Bacteria</taxon>
        <taxon>Pseudomonadati</taxon>
        <taxon>Chlorobiota</taxon>
        <taxon>Chlorobiia</taxon>
        <taxon>Chlorobiales</taxon>
        <taxon>Chlorobiaceae</taxon>
        <taxon>Prosthecochloris</taxon>
    </lineage>
</organism>
<dbReference type="AlphaFoldDB" id="B4S463"/>
<feature type="signal peptide" evidence="9">
    <location>
        <begin position="1"/>
        <end position="19"/>
    </location>
</feature>
<proteinExistence type="predicted"/>
<feature type="transmembrane region" description="Helical" evidence="8">
    <location>
        <begin position="513"/>
        <end position="533"/>
    </location>
</feature>
<dbReference type="InterPro" id="IPR036249">
    <property type="entry name" value="Thioredoxin-like_sf"/>
</dbReference>
<keyword evidence="12" id="KW-1185">Reference proteome</keyword>
<dbReference type="STRING" id="290512.Paes_1843"/>
<evidence type="ECO:0000256" key="1">
    <source>
        <dbReference type="ARBA" id="ARBA00004651"/>
    </source>
</evidence>
<dbReference type="RefSeq" id="WP_012506388.1">
    <property type="nucleotide sequence ID" value="NC_011059.1"/>
</dbReference>
<feature type="transmembrane region" description="Helical" evidence="8">
    <location>
        <begin position="288"/>
        <end position="311"/>
    </location>
</feature>
<name>B4S463_PROA2</name>
<sequence length="713" mass="76409">MRLRRIFSLIILLNLAVHASLTAAMAFVFMEDTAEPVKAELFAAGELDDGGLLVAVHLTIQPGWHLYWEHPGEAGMPVSITWRLPEGYRALPLEFPLPGRFEAAGLIGYGYDEEVVLFSAIVPQVPGNSQRLRSDLFPLQAEVSWLSCRESCIPGSASLRLETGEPDSSRSGLVDLWRSKVPVASSSATVAVERFVLEEVNGDFRLRADLAGPDADAINGFFPLSPLEGLDLKGIEAAPGRLFLPLKGADFPETVSGVLVTGNGAYRTEKIPVEISSGSSAPDDAGSLGAMLFLAFFGGMLLNIMPCVLPVLGLKVFSLIGPGGDRAAGRFLSLVFAGGVLFSFWVLAAFIWGLQAMGAQVGWGFQFQSPAFVMFMAAVVFAFALNLFGVFEFSAPVVSGRLGRLASHHDSAGAFVSGVLATTLATPCTAPFLGTALGFAFAQPPGIIFLIFTVIAAGMAMPYVVLAWHPSWLKFLPRPGQWMYRFKQIMGFILVAVVVWLASILGSQGGSPAMLNLFVLLFAVSFVLWLTGLFTAPGTSTLRQALVWLITIGFLAGAYMLLSGRIGTISSDSRNSLEPGSHTDGNGVVWLDYSPDVLDTLLKEEKSVLIDFTAEWCLTCKVLEASVLGNEEIGRALKREGLVAVRADWTSRNDEITALLQRFGRSGIPLLVIIPQGRIDNAVVLPEVVTVDMLLDALSGVSGDSLSKLQGNM</sequence>
<keyword evidence="4" id="KW-0201">Cytochrome c-type biogenesis</keyword>
<evidence type="ECO:0000256" key="7">
    <source>
        <dbReference type="ARBA" id="ARBA00023284"/>
    </source>
</evidence>
<keyword evidence="7" id="KW-0676">Redox-active center</keyword>
<feature type="transmembrane region" description="Helical" evidence="8">
    <location>
        <begin position="331"/>
        <end position="352"/>
    </location>
</feature>
<feature type="transmembrane region" description="Helical" evidence="8">
    <location>
        <begin position="489"/>
        <end position="507"/>
    </location>
</feature>
<dbReference type="InterPro" id="IPR003834">
    <property type="entry name" value="Cyt_c_assmbl_TM_dom"/>
</dbReference>
<dbReference type="PANTHER" id="PTHR32234:SF3">
    <property type="entry name" value="SUPPRESSION OF COPPER SENSITIVITY PROTEIN"/>
    <property type="match status" value="1"/>
</dbReference>
<dbReference type="Pfam" id="PF02683">
    <property type="entry name" value="DsbD_TM"/>
    <property type="match status" value="1"/>
</dbReference>
<keyword evidence="9" id="KW-0732">Signal</keyword>
<evidence type="ECO:0000256" key="6">
    <source>
        <dbReference type="ARBA" id="ARBA00023136"/>
    </source>
</evidence>
<feature type="transmembrane region" description="Helical" evidence="8">
    <location>
        <begin position="372"/>
        <end position="391"/>
    </location>
</feature>
<dbReference type="Proteomes" id="UP000002725">
    <property type="component" value="Chromosome"/>
</dbReference>
<keyword evidence="3 8" id="KW-0812">Transmembrane</keyword>
<evidence type="ECO:0000256" key="8">
    <source>
        <dbReference type="SAM" id="Phobius"/>
    </source>
</evidence>
<accession>B4S463</accession>
<dbReference type="SUPFAM" id="SSF52833">
    <property type="entry name" value="Thioredoxin-like"/>
    <property type="match status" value="1"/>
</dbReference>
<dbReference type="InterPro" id="IPR013766">
    <property type="entry name" value="Thioredoxin_domain"/>
</dbReference>
<dbReference type="Pfam" id="PF13899">
    <property type="entry name" value="Thioredoxin_7"/>
    <property type="match status" value="1"/>
</dbReference>
<dbReference type="Pfam" id="PF11412">
    <property type="entry name" value="DsbD_N"/>
    <property type="match status" value="1"/>
</dbReference>
<dbReference type="Gene3D" id="3.40.30.10">
    <property type="entry name" value="Glutaredoxin"/>
    <property type="match status" value="1"/>
</dbReference>
<dbReference type="PROSITE" id="PS51352">
    <property type="entry name" value="THIOREDOXIN_2"/>
    <property type="match status" value="1"/>
</dbReference>
<dbReference type="GO" id="GO:0005886">
    <property type="term" value="C:plasma membrane"/>
    <property type="evidence" value="ECO:0007669"/>
    <property type="project" value="UniProtKB-SubCell"/>
</dbReference>
<feature type="transmembrane region" description="Helical" evidence="8">
    <location>
        <begin position="545"/>
        <end position="562"/>
    </location>
</feature>
<gene>
    <name evidence="11" type="ordered locus">Paes_1843</name>
</gene>
<dbReference type="PROSITE" id="PS00194">
    <property type="entry name" value="THIOREDOXIN_1"/>
    <property type="match status" value="1"/>
</dbReference>
<dbReference type="eggNOG" id="COG4233">
    <property type="taxonomic scope" value="Bacteria"/>
</dbReference>
<keyword evidence="2" id="KW-1003">Cell membrane</keyword>
<dbReference type="CDD" id="cd02953">
    <property type="entry name" value="DsbDgamma"/>
    <property type="match status" value="1"/>
</dbReference>
<evidence type="ECO:0000256" key="5">
    <source>
        <dbReference type="ARBA" id="ARBA00022989"/>
    </source>
</evidence>
<feature type="chain" id="PRO_5002825697" evidence="9">
    <location>
        <begin position="20"/>
        <end position="713"/>
    </location>
</feature>
<comment type="subcellular location">
    <subcellularLocation>
        <location evidence="1">Cell membrane</location>
        <topology evidence="1">Multi-pass membrane protein</topology>
    </subcellularLocation>
</comment>
<reference evidence="11" key="1">
    <citation type="submission" date="2008-06" db="EMBL/GenBank/DDBJ databases">
        <title>Complete sequence of chromosome of Prosthecochloris aestuarii DSM 271.</title>
        <authorList>
            <consortium name="US DOE Joint Genome Institute"/>
            <person name="Lucas S."/>
            <person name="Copeland A."/>
            <person name="Lapidus A."/>
            <person name="Glavina del Rio T."/>
            <person name="Dalin E."/>
            <person name="Tice H."/>
            <person name="Bruce D."/>
            <person name="Goodwin L."/>
            <person name="Pitluck S."/>
            <person name="Schmutz J."/>
            <person name="Larimer F."/>
            <person name="Land M."/>
            <person name="Hauser L."/>
            <person name="Kyrpides N."/>
            <person name="Anderson I."/>
            <person name="Liu Z."/>
            <person name="Li T."/>
            <person name="Zhao F."/>
            <person name="Overmann J."/>
            <person name="Bryant D.A."/>
            <person name="Richardson P."/>
        </authorList>
    </citation>
    <scope>NUCLEOTIDE SEQUENCE [LARGE SCALE GENOMIC DNA]</scope>
    <source>
        <strain evidence="11">DSM 271</strain>
    </source>
</reference>
<evidence type="ECO:0000259" key="10">
    <source>
        <dbReference type="PROSITE" id="PS51352"/>
    </source>
</evidence>
<dbReference type="GO" id="GO:0017004">
    <property type="term" value="P:cytochrome complex assembly"/>
    <property type="evidence" value="ECO:0007669"/>
    <property type="project" value="UniProtKB-KW"/>
</dbReference>
<dbReference type="InterPro" id="IPR035671">
    <property type="entry name" value="DsbD_gamma"/>
</dbReference>
<dbReference type="GO" id="GO:0045454">
    <property type="term" value="P:cell redox homeostasis"/>
    <property type="evidence" value="ECO:0007669"/>
    <property type="project" value="TreeGrafter"/>
</dbReference>
<keyword evidence="5 8" id="KW-1133">Transmembrane helix</keyword>
<feature type="domain" description="Thioredoxin" evidence="10">
    <location>
        <begin position="571"/>
        <end position="703"/>
    </location>
</feature>
<evidence type="ECO:0000256" key="9">
    <source>
        <dbReference type="SAM" id="SignalP"/>
    </source>
</evidence>
<feature type="transmembrane region" description="Helical" evidence="8">
    <location>
        <begin position="412"/>
        <end position="441"/>
    </location>
</feature>
<keyword evidence="6 8" id="KW-0472">Membrane</keyword>
<dbReference type="InterPro" id="IPR028250">
    <property type="entry name" value="DsbDN"/>
</dbReference>
<evidence type="ECO:0000256" key="2">
    <source>
        <dbReference type="ARBA" id="ARBA00022475"/>
    </source>
</evidence>
<dbReference type="eggNOG" id="COG4232">
    <property type="taxonomic scope" value="Bacteria"/>
</dbReference>
<dbReference type="HOGENOM" id="CLU_014657_1_1_10"/>
<dbReference type="GO" id="GO:0015035">
    <property type="term" value="F:protein-disulfide reductase activity"/>
    <property type="evidence" value="ECO:0007669"/>
    <property type="project" value="TreeGrafter"/>
</dbReference>
<dbReference type="KEGG" id="paa:Paes_1843"/>
<dbReference type="InterPro" id="IPR017937">
    <property type="entry name" value="Thioredoxin_CS"/>
</dbReference>
<evidence type="ECO:0000313" key="12">
    <source>
        <dbReference type="Proteomes" id="UP000002725"/>
    </source>
</evidence>
<evidence type="ECO:0000256" key="4">
    <source>
        <dbReference type="ARBA" id="ARBA00022748"/>
    </source>
</evidence>
<evidence type="ECO:0000256" key="3">
    <source>
        <dbReference type="ARBA" id="ARBA00022692"/>
    </source>
</evidence>